<protein>
    <submittedName>
        <fullName evidence="3">Putative transmembrane protein</fullName>
    </submittedName>
</protein>
<evidence type="ECO:0000313" key="3">
    <source>
        <dbReference type="EMBL" id="PUA92672.1"/>
    </source>
</evidence>
<keyword evidence="1" id="KW-1133">Transmembrane helix</keyword>
<dbReference type="InterPro" id="IPR045122">
    <property type="entry name" value="Csc1-like"/>
</dbReference>
<evidence type="ECO:0000256" key="1">
    <source>
        <dbReference type="SAM" id="Phobius"/>
    </source>
</evidence>
<feature type="domain" description="CSC1/OSCA1-like 7TM region" evidence="2">
    <location>
        <begin position="1"/>
        <end position="67"/>
    </location>
</feature>
<comment type="caution">
    <text evidence="3">The sequence shown here is derived from an EMBL/GenBank/DDBJ whole genome shotgun (WGS) entry which is preliminary data.</text>
</comment>
<keyword evidence="1" id="KW-0472">Membrane</keyword>
<dbReference type="AlphaFoldDB" id="A0A2T6J513"/>
<dbReference type="Pfam" id="PF02714">
    <property type="entry name" value="RSN1_7TM"/>
    <property type="match status" value="1"/>
</dbReference>
<dbReference type="VEuPathDB" id="ToxoDB:TGBR9_358520"/>
<dbReference type="Proteomes" id="UP000244488">
    <property type="component" value="Unassembled WGS sequence"/>
</dbReference>
<dbReference type="InterPro" id="IPR003864">
    <property type="entry name" value="CSC1/OSCA1-like_7TM"/>
</dbReference>
<feature type="transmembrane region" description="Helical" evidence="1">
    <location>
        <begin position="80"/>
        <end position="99"/>
    </location>
</feature>
<reference evidence="3 4" key="1">
    <citation type="journal article" date="2016" name="Nat. Commun.">
        <title>Local admixture of amplified and diversified secreted pathogenesis determinants shapes mosaic Toxoplasma gondii genomes.</title>
        <authorList>
            <person name="Lorenzi H."/>
            <person name="Khan A."/>
            <person name="Behnke M.S."/>
            <person name="Namasivayam S."/>
            <person name="Swapna L.S."/>
            <person name="Hadjithomas M."/>
            <person name="Karamycheva S."/>
            <person name="Pinney D."/>
            <person name="Brunk B.P."/>
            <person name="Ajioka J.W."/>
            <person name="Ajzenberg D."/>
            <person name="Boothroyd J.C."/>
            <person name="Boyle J.P."/>
            <person name="Darde M.L."/>
            <person name="Diaz-Miranda M.A."/>
            <person name="Dubey J.P."/>
            <person name="Fritz H.M."/>
            <person name="Gennari S.M."/>
            <person name="Gregory B.D."/>
            <person name="Kim K."/>
            <person name="Saeij J.P."/>
            <person name="Su C."/>
            <person name="White M.W."/>
            <person name="Zhu X.Q."/>
            <person name="Howe D.K."/>
            <person name="Rosenthal B.M."/>
            <person name="Grigg M.E."/>
            <person name="Parkinson J."/>
            <person name="Liu L."/>
            <person name="Kissinger J.C."/>
            <person name="Roos D.S."/>
            <person name="Sibley L.D."/>
        </authorList>
    </citation>
    <scope>NUCLEOTIDE SEQUENCE [LARGE SCALE GENOMIC DNA]</scope>
    <source>
        <strain evidence="3 4">TgCATBr9</strain>
    </source>
</reference>
<dbReference type="GO" id="GO:0005227">
    <property type="term" value="F:calcium-activated cation channel activity"/>
    <property type="evidence" value="ECO:0007669"/>
    <property type="project" value="InterPro"/>
</dbReference>
<gene>
    <name evidence="3" type="ORF">TGBR9_358520</name>
</gene>
<accession>A0A2T6J513</accession>
<organism evidence="3 4">
    <name type="scientific">Toxoplasma gondii TgCATBr9</name>
    <dbReference type="NCBI Taxonomy" id="943120"/>
    <lineage>
        <taxon>Eukaryota</taxon>
        <taxon>Sar</taxon>
        <taxon>Alveolata</taxon>
        <taxon>Apicomplexa</taxon>
        <taxon>Conoidasida</taxon>
        <taxon>Coccidia</taxon>
        <taxon>Eucoccidiorida</taxon>
        <taxon>Eimeriorina</taxon>
        <taxon>Sarcocystidae</taxon>
        <taxon>Toxoplasma</taxon>
    </lineage>
</organism>
<feature type="transmembrane region" description="Helical" evidence="1">
    <location>
        <begin position="44"/>
        <end position="68"/>
    </location>
</feature>
<evidence type="ECO:0000313" key="4">
    <source>
        <dbReference type="Proteomes" id="UP000244488"/>
    </source>
</evidence>
<dbReference type="EMBL" id="AFHV02000116">
    <property type="protein sequence ID" value="PUA92672.1"/>
    <property type="molecule type" value="Genomic_DNA"/>
</dbReference>
<sequence length="147" mass="16724">MFSVVVPLILPLGILYFCFRYQVDKYNYMFHVYADLDFNSNGTLAVTAIKYMLFAVSFMQFAMAGFFLSQDDTWMPVAGGFMLFFSLMSWVTLLCYSVVPPESISAREASRLKNSEGVQVLLPRQRQELREAYRQPCGIASVCDCAV</sequence>
<proteinExistence type="predicted"/>
<dbReference type="PANTHER" id="PTHR13018">
    <property type="entry name" value="PROBABLE MEMBRANE PROTEIN DUF221-RELATED"/>
    <property type="match status" value="1"/>
</dbReference>
<name>A0A2T6J513_TOXGO</name>
<dbReference type="PANTHER" id="PTHR13018:SF114">
    <property type="entry name" value="EXPRESSED PROTEIN"/>
    <property type="match status" value="1"/>
</dbReference>
<evidence type="ECO:0000259" key="2">
    <source>
        <dbReference type="Pfam" id="PF02714"/>
    </source>
</evidence>
<dbReference type="GO" id="GO:0005886">
    <property type="term" value="C:plasma membrane"/>
    <property type="evidence" value="ECO:0007669"/>
    <property type="project" value="TreeGrafter"/>
</dbReference>
<keyword evidence="1 3" id="KW-0812">Transmembrane</keyword>